<dbReference type="InterPro" id="IPR001647">
    <property type="entry name" value="HTH_TetR"/>
</dbReference>
<dbReference type="RefSeq" id="WP_193866730.1">
    <property type="nucleotide sequence ID" value="NZ_JADEYR010000018.1"/>
</dbReference>
<dbReference type="PANTHER" id="PTHR30055:SF234">
    <property type="entry name" value="HTH-TYPE TRANSCRIPTIONAL REGULATOR BETI"/>
    <property type="match status" value="1"/>
</dbReference>
<gene>
    <name evidence="6" type="ORF">IOE58_12630</name>
</gene>
<reference evidence="6 7" key="1">
    <citation type="submission" date="2020-10" db="EMBL/GenBank/DDBJ databases">
        <title>Draft genome and description of Brachybacterium epidermidis sp nov.</title>
        <authorList>
            <person name="Boxberger M."/>
            <person name="La Scola B."/>
        </authorList>
    </citation>
    <scope>NUCLEOTIDE SEQUENCE [LARGE SCALE GENOMIC DNA]</scope>
    <source>
        <strain evidence="6 7">Marseille-Q2903</strain>
    </source>
</reference>
<keyword evidence="7" id="KW-1185">Reference proteome</keyword>
<dbReference type="InterPro" id="IPR009057">
    <property type="entry name" value="Homeodomain-like_sf"/>
</dbReference>
<dbReference type="SUPFAM" id="SSF48498">
    <property type="entry name" value="Tetracyclin repressor-like, C-terminal domain"/>
    <property type="match status" value="1"/>
</dbReference>
<dbReference type="Pfam" id="PF21597">
    <property type="entry name" value="TetR_C_43"/>
    <property type="match status" value="1"/>
</dbReference>
<sequence length="201" mass="22222">MRADARAKRRAILDAAWRLIADRGAEVSMRTVALEAEVGIATLYRHFPTREDLIVGVLGEVFARVTEVVEKHDPEWADAPEAAWRATVHELARLEFGALVYQIAPTAQKSESLQRRIPPLRDKGARVIDALVQRARRAGVVDPNIRPERFLVGLAAISRPFPIAIEEILPGQREWMVSVYLDGLRGPATSPDRSSASTATA</sequence>
<keyword evidence="1" id="KW-0805">Transcription regulation</keyword>
<proteinExistence type="predicted"/>
<dbReference type="InterPro" id="IPR036271">
    <property type="entry name" value="Tet_transcr_reg_TetR-rel_C_sf"/>
</dbReference>
<dbReference type="Proteomes" id="UP000644727">
    <property type="component" value="Unassembled WGS sequence"/>
</dbReference>
<dbReference type="PANTHER" id="PTHR30055">
    <property type="entry name" value="HTH-TYPE TRANSCRIPTIONAL REGULATOR RUTR"/>
    <property type="match status" value="1"/>
</dbReference>
<keyword evidence="3" id="KW-0804">Transcription</keyword>
<dbReference type="Pfam" id="PF00440">
    <property type="entry name" value="TetR_N"/>
    <property type="match status" value="1"/>
</dbReference>
<dbReference type="SUPFAM" id="SSF46689">
    <property type="entry name" value="Homeodomain-like"/>
    <property type="match status" value="1"/>
</dbReference>
<evidence type="ECO:0000256" key="4">
    <source>
        <dbReference type="PROSITE-ProRule" id="PRU00335"/>
    </source>
</evidence>
<protein>
    <submittedName>
        <fullName evidence="6">Helix-turn-helix transcriptional regulator</fullName>
    </submittedName>
</protein>
<dbReference type="PROSITE" id="PS50977">
    <property type="entry name" value="HTH_TETR_2"/>
    <property type="match status" value="1"/>
</dbReference>
<evidence type="ECO:0000256" key="3">
    <source>
        <dbReference type="ARBA" id="ARBA00023163"/>
    </source>
</evidence>
<evidence type="ECO:0000259" key="5">
    <source>
        <dbReference type="PROSITE" id="PS50977"/>
    </source>
</evidence>
<dbReference type="Gene3D" id="1.10.357.10">
    <property type="entry name" value="Tetracycline Repressor, domain 2"/>
    <property type="match status" value="1"/>
</dbReference>
<evidence type="ECO:0000256" key="2">
    <source>
        <dbReference type="ARBA" id="ARBA00023125"/>
    </source>
</evidence>
<feature type="domain" description="HTH tetR-type" evidence="5">
    <location>
        <begin position="6"/>
        <end position="65"/>
    </location>
</feature>
<keyword evidence="2 4" id="KW-0238">DNA-binding</keyword>
<evidence type="ECO:0000313" key="6">
    <source>
        <dbReference type="EMBL" id="MBE9404989.1"/>
    </source>
</evidence>
<evidence type="ECO:0000256" key="1">
    <source>
        <dbReference type="ARBA" id="ARBA00023015"/>
    </source>
</evidence>
<comment type="caution">
    <text evidence="6">The sequence shown here is derived from an EMBL/GenBank/DDBJ whole genome shotgun (WGS) entry which is preliminary data.</text>
</comment>
<organism evidence="6 7">
    <name type="scientific">Brachybacterium epidermidis</name>
    <dbReference type="NCBI Taxonomy" id="2781983"/>
    <lineage>
        <taxon>Bacteria</taxon>
        <taxon>Bacillati</taxon>
        <taxon>Actinomycetota</taxon>
        <taxon>Actinomycetes</taxon>
        <taxon>Micrococcales</taxon>
        <taxon>Dermabacteraceae</taxon>
        <taxon>Brachybacterium</taxon>
    </lineage>
</organism>
<evidence type="ECO:0000313" key="7">
    <source>
        <dbReference type="Proteomes" id="UP000644727"/>
    </source>
</evidence>
<dbReference type="EMBL" id="JADEYR010000018">
    <property type="protein sequence ID" value="MBE9404989.1"/>
    <property type="molecule type" value="Genomic_DNA"/>
</dbReference>
<name>A0ABR9W3G0_9MICO</name>
<dbReference type="InterPro" id="IPR049445">
    <property type="entry name" value="TetR_SbtR-like_C"/>
</dbReference>
<dbReference type="PRINTS" id="PR00455">
    <property type="entry name" value="HTHTETR"/>
</dbReference>
<dbReference type="InterPro" id="IPR050109">
    <property type="entry name" value="HTH-type_TetR-like_transc_reg"/>
</dbReference>
<feature type="DNA-binding region" description="H-T-H motif" evidence="4">
    <location>
        <begin position="28"/>
        <end position="47"/>
    </location>
</feature>
<accession>A0ABR9W3G0</accession>